<dbReference type="Gene3D" id="2.30.30.490">
    <property type="match status" value="1"/>
</dbReference>
<dbReference type="OrthoDB" id="10540183at2759"/>
<feature type="region of interest" description="Disordered" evidence="1">
    <location>
        <begin position="422"/>
        <end position="459"/>
    </location>
</feature>
<name>A0A3M7SZE7_BRAPC</name>
<accession>A0A3M7SZE7</accession>
<comment type="caution">
    <text evidence="2">The sequence shown here is derived from an EMBL/GenBank/DDBJ whole genome shotgun (WGS) entry which is preliminary data.</text>
</comment>
<evidence type="ECO:0000313" key="3">
    <source>
        <dbReference type="Proteomes" id="UP000276133"/>
    </source>
</evidence>
<gene>
    <name evidence="2" type="ORF">BpHYR1_035044</name>
</gene>
<evidence type="ECO:0000256" key="1">
    <source>
        <dbReference type="SAM" id="MobiDB-lite"/>
    </source>
</evidence>
<keyword evidence="3" id="KW-1185">Reference proteome</keyword>
<feature type="compositionally biased region" description="Basic and acidic residues" evidence="1">
    <location>
        <begin position="170"/>
        <end position="181"/>
    </location>
</feature>
<feature type="region of interest" description="Disordered" evidence="1">
    <location>
        <begin position="129"/>
        <end position="193"/>
    </location>
</feature>
<sequence>PKALKNAKNKSDANLKHVSTGTTLANSQAANMGRNESPDDEESSSDVLIVSEKNSNGELVLTEERLADHNKLYGSYSTGNGTFSTHTKDYINKWIGGLEAAQDKPFPQEIIPIDSFGSKVLNDPQYLTVKSRQQPTQSKSVKSTVGQQAKAKETAQPVKPALQANQTTKNDQKQNDLDPKPDQANLNSAPTSRLQSQFPFQLPFDHSTPSSAWSYPPTAPRPKSPPLHPEHMAWTNIQSGSESVNQLIAAAVGCSLSNPIGFFNSHGLTKSMSLPPHTFPSINPHKPSFMMPSALDSSNQSKLYLANTDYYQDPTYLIPSYAKLKLKSEKLMDMRNHQHAAAAAAAAAAAMHQMPPMINVENVNFYGSLDEQQKAAAACFLQHQQDPCCGANSASANQATTAAAAAAAAVAMNIAKILKNQGEDKSEAKVETKTEPESNAETAKETRKGHLDTESVVSVSSNSSDVKVIKSESNNLVKEEPLDSVQIKKEMCHDERMEEDEEDKKSYSSSLSSSVHLIVDETSMIVNENLESQMNVESEEMVMNDKTDSNSNTNMNVDSVNVNLPLESNSNMIESESTMDCRSGGKSERVWILNSEPLGDRSYASIKNKSSNLIVNVNDCVLFDRETGDGVNESSNTNYSYDENDCSLAKKSESFAQIKSIKIDPSRDKILIHVKVFYKPEQIKNEIKNLNDSIKFEENELISSQDVCEQEVLEPEHIKSKSILSDHTNYLKMKRSVNASGGDGDEKIYFYRYDYDLSTKEINLIVEK</sequence>
<protein>
    <submittedName>
        <fullName evidence="2">Uncharacterized protein</fullName>
    </submittedName>
</protein>
<evidence type="ECO:0000313" key="2">
    <source>
        <dbReference type="EMBL" id="RNA41045.1"/>
    </source>
</evidence>
<dbReference type="AlphaFoldDB" id="A0A3M7SZE7"/>
<feature type="region of interest" description="Disordered" evidence="1">
    <location>
        <begin position="1"/>
        <end position="46"/>
    </location>
</feature>
<dbReference type="Proteomes" id="UP000276133">
    <property type="component" value="Unassembled WGS sequence"/>
</dbReference>
<reference evidence="2 3" key="1">
    <citation type="journal article" date="2018" name="Sci. Rep.">
        <title>Genomic signatures of local adaptation to the degree of environmental predictability in rotifers.</title>
        <authorList>
            <person name="Franch-Gras L."/>
            <person name="Hahn C."/>
            <person name="Garcia-Roger E.M."/>
            <person name="Carmona M.J."/>
            <person name="Serra M."/>
            <person name="Gomez A."/>
        </authorList>
    </citation>
    <scope>NUCLEOTIDE SEQUENCE [LARGE SCALE GENOMIC DNA]</scope>
    <source>
        <strain evidence="2">HYR1</strain>
    </source>
</reference>
<dbReference type="InterPro" id="IPR043151">
    <property type="entry name" value="BAH_sf"/>
</dbReference>
<feature type="non-terminal residue" evidence="2">
    <location>
        <position position="1"/>
    </location>
</feature>
<dbReference type="EMBL" id="REGN01000561">
    <property type="protein sequence ID" value="RNA41045.1"/>
    <property type="molecule type" value="Genomic_DNA"/>
</dbReference>
<feature type="compositionally biased region" description="Polar residues" evidence="1">
    <location>
        <begin position="17"/>
        <end position="30"/>
    </location>
</feature>
<feature type="compositionally biased region" description="Polar residues" evidence="1">
    <location>
        <begin position="129"/>
        <end position="147"/>
    </location>
</feature>
<feature type="compositionally biased region" description="Polar residues" evidence="1">
    <location>
        <begin position="184"/>
        <end position="193"/>
    </location>
</feature>
<organism evidence="2 3">
    <name type="scientific">Brachionus plicatilis</name>
    <name type="common">Marine rotifer</name>
    <name type="synonym">Brachionus muelleri</name>
    <dbReference type="NCBI Taxonomy" id="10195"/>
    <lineage>
        <taxon>Eukaryota</taxon>
        <taxon>Metazoa</taxon>
        <taxon>Spiralia</taxon>
        <taxon>Gnathifera</taxon>
        <taxon>Rotifera</taxon>
        <taxon>Eurotatoria</taxon>
        <taxon>Monogononta</taxon>
        <taxon>Pseudotrocha</taxon>
        <taxon>Ploima</taxon>
        <taxon>Brachionidae</taxon>
        <taxon>Brachionus</taxon>
    </lineage>
</organism>
<feature type="compositionally biased region" description="Basic and acidic residues" evidence="1">
    <location>
        <begin position="422"/>
        <end position="453"/>
    </location>
</feature>
<proteinExistence type="predicted"/>